<dbReference type="Proteomes" id="UP000189339">
    <property type="component" value="Unassembled WGS sequence"/>
</dbReference>
<protein>
    <submittedName>
        <fullName evidence="2">ABC transporter</fullName>
    </submittedName>
</protein>
<dbReference type="EMBL" id="MSCW01000007">
    <property type="protein sequence ID" value="ONF43361.1"/>
    <property type="molecule type" value="Genomic_DNA"/>
</dbReference>
<keyword evidence="1" id="KW-1133">Transmembrane helix</keyword>
<dbReference type="OrthoDB" id="14209at2"/>
<dbReference type="AlphaFoldDB" id="A0A1V2DSS2"/>
<proteinExistence type="predicted"/>
<organism evidence="2 3">
    <name type="scientific">Marinobacter lutaoensis</name>
    <dbReference type="NCBI Taxonomy" id="135739"/>
    <lineage>
        <taxon>Bacteria</taxon>
        <taxon>Pseudomonadati</taxon>
        <taxon>Pseudomonadota</taxon>
        <taxon>Gammaproteobacteria</taxon>
        <taxon>Pseudomonadales</taxon>
        <taxon>Marinobacteraceae</taxon>
        <taxon>Marinobacter</taxon>
    </lineage>
</organism>
<dbReference type="STRING" id="135739.BTO32_11830"/>
<dbReference type="RefSeq" id="WP_076724826.1">
    <property type="nucleotide sequence ID" value="NZ_MSCW01000007.1"/>
</dbReference>
<dbReference type="GO" id="GO:0055085">
    <property type="term" value="P:transmembrane transport"/>
    <property type="evidence" value="ECO:0007669"/>
    <property type="project" value="InterPro"/>
</dbReference>
<dbReference type="GO" id="GO:0043190">
    <property type="term" value="C:ATP-binding cassette (ABC) transporter complex"/>
    <property type="evidence" value="ECO:0007669"/>
    <property type="project" value="InterPro"/>
</dbReference>
<keyword evidence="1" id="KW-0812">Transmembrane</keyword>
<name>A0A1V2DSS2_9GAMM</name>
<accession>A0A1V2DSS2</accession>
<evidence type="ECO:0000313" key="2">
    <source>
        <dbReference type="EMBL" id="ONF43361.1"/>
    </source>
</evidence>
<feature type="transmembrane region" description="Helical" evidence="1">
    <location>
        <begin position="161"/>
        <end position="186"/>
    </location>
</feature>
<reference evidence="2 3" key="1">
    <citation type="submission" date="2016-12" db="EMBL/GenBank/DDBJ databases">
        <title>Marinobacter lutaoensis whole genome sequencing.</title>
        <authorList>
            <person name="Verma A."/>
            <person name="Krishnamurthi S."/>
        </authorList>
    </citation>
    <scope>NUCLEOTIDE SEQUENCE [LARGE SCALE GENOMIC DNA]</scope>
    <source>
        <strain evidence="2 3">T5054</strain>
    </source>
</reference>
<evidence type="ECO:0000256" key="1">
    <source>
        <dbReference type="SAM" id="Phobius"/>
    </source>
</evidence>
<feature type="transmembrane region" description="Helical" evidence="1">
    <location>
        <begin position="224"/>
        <end position="243"/>
    </location>
</feature>
<dbReference type="InterPro" id="IPR001626">
    <property type="entry name" value="ABC_TroCD"/>
</dbReference>
<keyword evidence="3" id="KW-1185">Reference proteome</keyword>
<keyword evidence="1" id="KW-0472">Membrane</keyword>
<dbReference type="GO" id="GO:0010043">
    <property type="term" value="P:response to zinc ion"/>
    <property type="evidence" value="ECO:0007669"/>
    <property type="project" value="TreeGrafter"/>
</dbReference>
<gene>
    <name evidence="2" type="ORF">BTO32_11830</name>
</gene>
<sequence>MTSLDWLLPPLLGSILLCLLLVPLGYQVIARGVLFADLAIAQWASLGALAGRYLGWDPALAGAPVSSLGLALLAAGAVHWTLRLPGATREAAIGVLYVVGASLAVLVVSGDPHGAQVLHRAVSGDLLWAEWPVLSALSVLALLMALLSWRRRGWSAGAGFLPVFALAVTYSVALAGLYVVFATLIITPWVQGRLQGRGPALAMAAALAGHAGGLGLSVLADVPAGPAVVVTTLVAALAMWFPARRRA</sequence>
<dbReference type="PANTHER" id="PTHR30477">
    <property type="entry name" value="ABC-TRANSPORTER METAL-BINDING PROTEIN"/>
    <property type="match status" value="1"/>
</dbReference>
<feature type="transmembrane region" description="Helical" evidence="1">
    <location>
        <begin position="129"/>
        <end position="149"/>
    </location>
</feature>
<comment type="caution">
    <text evidence="2">The sequence shown here is derived from an EMBL/GenBank/DDBJ whole genome shotgun (WGS) entry which is preliminary data.</text>
</comment>
<dbReference type="PANTHER" id="PTHR30477:SF19">
    <property type="entry name" value="METAL ABC TRANSPORTER PERMEASE"/>
    <property type="match status" value="1"/>
</dbReference>
<feature type="transmembrane region" description="Helical" evidence="1">
    <location>
        <begin position="60"/>
        <end position="82"/>
    </location>
</feature>
<evidence type="ECO:0000313" key="3">
    <source>
        <dbReference type="Proteomes" id="UP000189339"/>
    </source>
</evidence>
<feature type="transmembrane region" description="Helical" evidence="1">
    <location>
        <begin position="91"/>
        <end position="109"/>
    </location>
</feature>
<feature type="transmembrane region" description="Helical" evidence="1">
    <location>
        <begin position="6"/>
        <end position="26"/>
    </location>
</feature>